<feature type="compositionally biased region" description="Polar residues" evidence="1">
    <location>
        <begin position="1"/>
        <end position="10"/>
    </location>
</feature>
<name>A0A5B7DQ25_PORTR</name>
<comment type="caution">
    <text evidence="2">The sequence shown here is derived from an EMBL/GenBank/DDBJ whole genome shotgun (WGS) entry which is preliminary data.</text>
</comment>
<evidence type="ECO:0000256" key="1">
    <source>
        <dbReference type="SAM" id="MobiDB-lite"/>
    </source>
</evidence>
<evidence type="ECO:0000313" key="2">
    <source>
        <dbReference type="EMBL" id="MPC23134.1"/>
    </source>
</evidence>
<protein>
    <submittedName>
        <fullName evidence="2">Uncharacterized protein</fullName>
    </submittedName>
</protein>
<keyword evidence="3" id="KW-1185">Reference proteome</keyword>
<gene>
    <name evidence="2" type="ORF">E2C01_016173</name>
</gene>
<sequence length="96" mass="10690">MAASVHSQGSIHHPHHAERSSYERALLKQGEPVLGDKIHLRSQTEAQSPWLSPSIASIRQHDNLALIRRCCAQLTLSRAPYLILQPPHPPTFTTLS</sequence>
<evidence type="ECO:0000313" key="3">
    <source>
        <dbReference type="Proteomes" id="UP000324222"/>
    </source>
</evidence>
<dbReference type="EMBL" id="VSRR010001170">
    <property type="protein sequence ID" value="MPC23134.1"/>
    <property type="molecule type" value="Genomic_DNA"/>
</dbReference>
<feature type="region of interest" description="Disordered" evidence="1">
    <location>
        <begin position="1"/>
        <end position="26"/>
    </location>
</feature>
<dbReference type="Proteomes" id="UP000324222">
    <property type="component" value="Unassembled WGS sequence"/>
</dbReference>
<accession>A0A5B7DQ25</accession>
<organism evidence="2 3">
    <name type="scientific">Portunus trituberculatus</name>
    <name type="common">Swimming crab</name>
    <name type="synonym">Neptunus trituberculatus</name>
    <dbReference type="NCBI Taxonomy" id="210409"/>
    <lineage>
        <taxon>Eukaryota</taxon>
        <taxon>Metazoa</taxon>
        <taxon>Ecdysozoa</taxon>
        <taxon>Arthropoda</taxon>
        <taxon>Crustacea</taxon>
        <taxon>Multicrustacea</taxon>
        <taxon>Malacostraca</taxon>
        <taxon>Eumalacostraca</taxon>
        <taxon>Eucarida</taxon>
        <taxon>Decapoda</taxon>
        <taxon>Pleocyemata</taxon>
        <taxon>Brachyura</taxon>
        <taxon>Eubrachyura</taxon>
        <taxon>Portunoidea</taxon>
        <taxon>Portunidae</taxon>
        <taxon>Portuninae</taxon>
        <taxon>Portunus</taxon>
    </lineage>
</organism>
<dbReference type="AlphaFoldDB" id="A0A5B7DQ25"/>
<proteinExistence type="predicted"/>
<feature type="compositionally biased region" description="Basic and acidic residues" evidence="1">
    <location>
        <begin position="17"/>
        <end position="26"/>
    </location>
</feature>
<reference evidence="2 3" key="1">
    <citation type="submission" date="2019-05" db="EMBL/GenBank/DDBJ databases">
        <title>Another draft genome of Portunus trituberculatus and its Hox gene families provides insights of decapod evolution.</title>
        <authorList>
            <person name="Jeong J.-H."/>
            <person name="Song I."/>
            <person name="Kim S."/>
            <person name="Choi T."/>
            <person name="Kim D."/>
            <person name="Ryu S."/>
            <person name="Kim W."/>
        </authorList>
    </citation>
    <scope>NUCLEOTIDE SEQUENCE [LARGE SCALE GENOMIC DNA]</scope>
    <source>
        <tissue evidence="2">Muscle</tissue>
    </source>
</reference>